<name>A0A0F9WVQ5_9ZZZZ</name>
<protein>
    <submittedName>
        <fullName evidence="1">Uncharacterized protein</fullName>
    </submittedName>
</protein>
<reference evidence="1" key="1">
    <citation type="journal article" date="2015" name="Nature">
        <title>Complex archaea that bridge the gap between prokaryotes and eukaryotes.</title>
        <authorList>
            <person name="Spang A."/>
            <person name="Saw J.H."/>
            <person name="Jorgensen S.L."/>
            <person name="Zaremba-Niedzwiedzka K."/>
            <person name="Martijn J."/>
            <person name="Lind A.E."/>
            <person name="van Eijk R."/>
            <person name="Schleper C."/>
            <person name="Guy L."/>
            <person name="Ettema T.J."/>
        </authorList>
    </citation>
    <scope>NUCLEOTIDE SEQUENCE</scope>
</reference>
<gene>
    <name evidence="1" type="ORF">LCGC14_0228450</name>
</gene>
<evidence type="ECO:0000313" key="1">
    <source>
        <dbReference type="EMBL" id="KKN90476.1"/>
    </source>
</evidence>
<proteinExistence type="predicted"/>
<comment type="caution">
    <text evidence="1">The sequence shown here is derived from an EMBL/GenBank/DDBJ whole genome shotgun (WGS) entry which is preliminary data.</text>
</comment>
<dbReference type="AlphaFoldDB" id="A0A0F9WVQ5"/>
<organism evidence="1">
    <name type="scientific">marine sediment metagenome</name>
    <dbReference type="NCBI Taxonomy" id="412755"/>
    <lineage>
        <taxon>unclassified sequences</taxon>
        <taxon>metagenomes</taxon>
        <taxon>ecological metagenomes</taxon>
    </lineage>
</organism>
<accession>A0A0F9WVQ5</accession>
<sequence length="178" mass="20052">MIKTFEIHARGWMEARTALQLDGETDQATFDRTVTEHGLAAEDVFSFWDDTPEATQWADAAGRERIFEVRGLPILRNDARVIFATRFMSPKAALTLDNQERCFTARARAAFDELIDAGLLTETAVEHGYAEARRYALTDLGQTYPRAITLGFVKEHGDFPLVELIQEQEADDTLGIEL</sequence>
<dbReference type="EMBL" id="LAZR01000110">
    <property type="protein sequence ID" value="KKN90476.1"/>
    <property type="molecule type" value="Genomic_DNA"/>
</dbReference>